<evidence type="ECO:0000256" key="1">
    <source>
        <dbReference type="ARBA" id="ARBA00008396"/>
    </source>
</evidence>
<feature type="compositionally biased region" description="Basic and acidic residues" evidence="5">
    <location>
        <begin position="98"/>
        <end position="116"/>
    </location>
</feature>
<dbReference type="InterPro" id="IPR036986">
    <property type="entry name" value="S4_RNA-bd_sf"/>
</dbReference>
<evidence type="ECO:0000256" key="5">
    <source>
        <dbReference type="SAM" id="MobiDB-lite"/>
    </source>
</evidence>
<comment type="similarity">
    <text evidence="1">Belongs to the HSP15 family.</text>
</comment>
<dbReference type="SUPFAM" id="SSF55174">
    <property type="entry name" value="Alpha-L RNA-binding motif"/>
    <property type="match status" value="1"/>
</dbReference>
<reference evidence="8" key="1">
    <citation type="submission" date="2010-05" db="EMBL/GenBank/DDBJ databases">
        <title>Complete sequence of Methylotenera sp. 301.</title>
        <authorList>
            <person name="Lucas S."/>
            <person name="Copeland A."/>
            <person name="Lapidus A."/>
            <person name="Cheng J.-F."/>
            <person name="Bruce D."/>
            <person name="Goodwin L."/>
            <person name="Pitluck S."/>
            <person name="Clum A."/>
            <person name="Land M."/>
            <person name="Hauser L."/>
            <person name="Kyrpides N."/>
            <person name="Ivanova N."/>
            <person name="Chistoservova L."/>
            <person name="Kalyuzhnaya M."/>
            <person name="Woyke T."/>
        </authorList>
    </citation>
    <scope>NUCLEOTIDE SEQUENCE [LARGE SCALE GENOMIC DNA]</scope>
    <source>
        <strain evidence="8">301</strain>
    </source>
</reference>
<accession>D7DHS8</accession>
<dbReference type="eggNOG" id="COG1188">
    <property type="taxonomic scope" value="Bacteria"/>
</dbReference>
<feature type="domain" description="RNA-binding S4" evidence="6">
    <location>
        <begin position="12"/>
        <end position="78"/>
    </location>
</feature>
<evidence type="ECO:0000256" key="4">
    <source>
        <dbReference type="PROSITE-ProRule" id="PRU00182"/>
    </source>
</evidence>
<name>D7DHS8_METV0</name>
<dbReference type="Proteomes" id="UP000000383">
    <property type="component" value="Chromosome"/>
</dbReference>
<reference evidence="7 8" key="2">
    <citation type="journal article" date="2011" name="J. Bacteriol.">
        <title>Genomes of three methylotrophs from a single niche uncover genetic and metabolic divergence of Methylophilaceae.</title>
        <authorList>
            <person name="Lapidus A."/>
            <person name="Clum A."/>
            <person name="Labutti K."/>
            <person name="Kaluzhnaya M.G."/>
            <person name="Lim S."/>
            <person name="Beck D.A."/>
            <person name="Glavina Del Rio T."/>
            <person name="Nolan M."/>
            <person name="Mavromatis K."/>
            <person name="Huntemann M."/>
            <person name="Lucas S."/>
            <person name="Lidstrom M.E."/>
            <person name="Ivanova N."/>
            <person name="Chistoserdova L."/>
        </authorList>
    </citation>
    <scope>NUCLEOTIDE SEQUENCE [LARGE SCALE GENOMIC DNA]</scope>
    <source>
        <strain evidence="7 8">301</strain>
    </source>
</reference>
<dbReference type="InterPro" id="IPR002942">
    <property type="entry name" value="S4_RNA-bd"/>
</dbReference>
<keyword evidence="8" id="KW-1185">Reference proteome</keyword>
<dbReference type="PROSITE" id="PS50889">
    <property type="entry name" value="S4"/>
    <property type="match status" value="1"/>
</dbReference>
<dbReference type="CDD" id="cd00165">
    <property type="entry name" value="S4"/>
    <property type="match status" value="1"/>
</dbReference>
<dbReference type="GO" id="GO:0043023">
    <property type="term" value="F:ribosomal large subunit binding"/>
    <property type="evidence" value="ECO:0007669"/>
    <property type="project" value="InterPro"/>
</dbReference>
<dbReference type="EMBL" id="CP002056">
    <property type="protein sequence ID" value="ADI29613.1"/>
    <property type="molecule type" value="Genomic_DNA"/>
</dbReference>
<proteinExistence type="inferred from homology"/>
<dbReference type="OrthoDB" id="9797176at2"/>
<dbReference type="GO" id="GO:0003677">
    <property type="term" value="F:DNA binding"/>
    <property type="evidence" value="ECO:0007669"/>
    <property type="project" value="UniProtKB-KW"/>
</dbReference>
<dbReference type="GO" id="GO:0034605">
    <property type="term" value="P:cellular response to heat"/>
    <property type="evidence" value="ECO:0007669"/>
    <property type="project" value="InterPro"/>
</dbReference>
<evidence type="ECO:0000313" key="7">
    <source>
        <dbReference type="EMBL" id="ADI29613.1"/>
    </source>
</evidence>
<evidence type="ECO:0000256" key="3">
    <source>
        <dbReference type="ARBA" id="ARBA00023125"/>
    </source>
</evidence>
<dbReference type="RefSeq" id="WP_013147928.1">
    <property type="nucleotide sequence ID" value="NC_014207.1"/>
</dbReference>
<dbReference type="PIRSF" id="PIRSF016821">
    <property type="entry name" value="HSP15"/>
    <property type="match status" value="1"/>
</dbReference>
<feature type="region of interest" description="Disordered" evidence="5">
    <location>
        <begin position="98"/>
        <end position="138"/>
    </location>
</feature>
<dbReference type="HOGENOM" id="CLU_101003_2_1_4"/>
<dbReference type="Gene3D" id="3.10.290.10">
    <property type="entry name" value="RNA-binding S4 domain"/>
    <property type="match status" value="1"/>
</dbReference>
<keyword evidence="2 4" id="KW-0694">RNA-binding</keyword>
<evidence type="ECO:0000313" key="8">
    <source>
        <dbReference type="Proteomes" id="UP000000383"/>
    </source>
</evidence>
<dbReference type="GO" id="GO:0003727">
    <property type="term" value="F:single-stranded RNA binding"/>
    <property type="evidence" value="ECO:0007669"/>
    <property type="project" value="InterPro"/>
</dbReference>
<evidence type="ECO:0000256" key="2">
    <source>
        <dbReference type="ARBA" id="ARBA00022884"/>
    </source>
</evidence>
<dbReference type="Pfam" id="PF01479">
    <property type="entry name" value="S4"/>
    <property type="match status" value="1"/>
</dbReference>
<gene>
    <name evidence="7" type="ordered locus">M301_1229</name>
</gene>
<protein>
    <submittedName>
        <fullName evidence="7">RNA-binding S4 domain protein</fullName>
    </submittedName>
</protein>
<dbReference type="KEGG" id="meh:M301_1229"/>
<dbReference type="InterPro" id="IPR025708">
    <property type="entry name" value="HSP15"/>
</dbReference>
<evidence type="ECO:0000259" key="6">
    <source>
        <dbReference type="SMART" id="SM00363"/>
    </source>
</evidence>
<sequence>MSKSIENDDAKCRLDKWLWSARFFKTRSLATAAIETGKVHVDGDRVKPAKEVHIGQVIHIRNRDFEIEVNVLALSNIRRGSPEAALLYTETQASISKREHAKVTGEGEHAIRERGTGRPTKRQQRDIKKFTGGMGFEP</sequence>
<dbReference type="STRING" id="666681.M301_1229"/>
<dbReference type="SMART" id="SM00363">
    <property type="entry name" value="S4"/>
    <property type="match status" value="1"/>
</dbReference>
<dbReference type="AlphaFoldDB" id="D7DHS8"/>
<keyword evidence="3" id="KW-0238">DNA-binding</keyword>
<organism evidence="7 8">
    <name type="scientific">Methylotenera versatilis (strain 301)</name>
    <dbReference type="NCBI Taxonomy" id="666681"/>
    <lineage>
        <taxon>Bacteria</taxon>
        <taxon>Pseudomonadati</taxon>
        <taxon>Pseudomonadota</taxon>
        <taxon>Betaproteobacteria</taxon>
        <taxon>Nitrosomonadales</taxon>
        <taxon>Methylophilaceae</taxon>
        <taxon>Methylotenera</taxon>
    </lineage>
</organism>